<comment type="subcellular location">
    <subcellularLocation>
        <location evidence="1">Cell membrane</location>
    </subcellularLocation>
</comment>
<comment type="catalytic activity">
    <reaction evidence="13">
        <text>1D-myo-inositol 1,2,4,5,6-pentakisphosphate + H2O = 1D-myo-inositol 1,2,5,6-tetrakisphosphate + phosphate</text>
        <dbReference type="Rhea" id="RHEA:77115"/>
        <dbReference type="ChEBI" id="CHEBI:15377"/>
        <dbReference type="ChEBI" id="CHEBI:43474"/>
        <dbReference type="ChEBI" id="CHEBI:57798"/>
        <dbReference type="ChEBI" id="CHEBI:195535"/>
        <dbReference type="EC" id="3.1.3.62"/>
    </reaction>
    <physiologicalReaction direction="left-to-right" evidence="13">
        <dbReference type="Rhea" id="RHEA:77116"/>
    </physiologicalReaction>
</comment>
<evidence type="ECO:0000256" key="13">
    <source>
        <dbReference type="ARBA" id="ARBA00043671"/>
    </source>
</evidence>
<keyword evidence="9 16" id="KW-0472">Membrane</keyword>
<dbReference type="PIRSF" id="PIRSF000894">
    <property type="entry name" value="Acid_phosphatase"/>
    <property type="match status" value="1"/>
</dbReference>
<evidence type="ECO:0000256" key="8">
    <source>
        <dbReference type="ARBA" id="ARBA00022801"/>
    </source>
</evidence>
<evidence type="ECO:0000256" key="2">
    <source>
        <dbReference type="ARBA" id="ARBA00008422"/>
    </source>
</evidence>
<evidence type="ECO:0000256" key="11">
    <source>
        <dbReference type="ARBA" id="ARBA00031642"/>
    </source>
</evidence>
<comment type="catalytic activity">
    <reaction evidence="15">
        <text>(2R)-2,3-bisphosphoglycerate + H2O = (2R)-2-phosphoglycerate + phosphate</text>
        <dbReference type="Rhea" id="RHEA:27381"/>
        <dbReference type="ChEBI" id="CHEBI:15377"/>
        <dbReference type="ChEBI" id="CHEBI:43474"/>
        <dbReference type="ChEBI" id="CHEBI:58248"/>
        <dbReference type="ChEBI" id="CHEBI:58289"/>
        <dbReference type="EC" id="3.1.3.80"/>
    </reaction>
    <physiologicalReaction direction="left-to-right" evidence="15">
        <dbReference type="Rhea" id="RHEA:27382"/>
    </physiologicalReaction>
</comment>
<comment type="similarity">
    <text evidence="2">Belongs to the histidine acid phosphatase family. MINPP1 subfamily.</text>
</comment>
<keyword evidence="8" id="KW-0378">Hydrolase</keyword>
<evidence type="ECO:0000256" key="5">
    <source>
        <dbReference type="ARBA" id="ARBA00018097"/>
    </source>
</evidence>
<dbReference type="EC" id="3.1.3.80" evidence="3"/>
<dbReference type="PANTHER" id="PTHR20963:SF8">
    <property type="entry name" value="MULTIPLE INOSITOL POLYPHOSPHATE PHOSPHATASE 1"/>
    <property type="match status" value="1"/>
</dbReference>
<evidence type="ECO:0000256" key="17">
    <source>
        <dbReference type="SAM" id="SignalP"/>
    </source>
</evidence>
<evidence type="ECO:0000256" key="6">
    <source>
        <dbReference type="ARBA" id="ARBA00022475"/>
    </source>
</evidence>
<gene>
    <name evidence="18" type="ORF">NQ317_005664</name>
</gene>
<keyword evidence="19" id="KW-1185">Reference proteome</keyword>
<feature type="transmembrane region" description="Helical" evidence="16">
    <location>
        <begin position="484"/>
        <end position="500"/>
    </location>
</feature>
<evidence type="ECO:0000256" key="9">
    <source>
        <dbReference type="ARBA" id="ARBA00023136"/>
    </source>
</evidence>
<protein>
    <recommendedName>
        <fullName evidence="5">Multiple inositol polyphosphate phosphatase 1</fullName>
        <ecNumber evidence="4">3.1.3.62</ecNumber>
        <ecNumber evidence="3">3.1.3.80</ecNumber>
    </recommendedName>
    <alternativeName>
        <fullName evidence="11">2,3-bisphosphoglycerate 3-phosphatase</fullName>
    </alternativeName>
</protein>
<evidence type="ECO:0000256" key="1">
    <source>
        <dbReference type="ARBA" id="ARBA00004236"/>
    </source>
</evidence>
<keyword evidence="6" id="KW-1003">Cell membrane</keyword>
<feature type="signal peptide" evidence="17">
    <location>
        <begin position="1"/>
        <end position="24"/>
    </location>
</feature>
<dbReference type="SUPFAM" id="SSF53254">
    <property type="entry name" value="Phosphoglycerate mutase-like"/>
    <property type="match status" value="1"/>
</dbReference>
<keyword evidence="7 17" id="KW-0732">Signal</keyword>
<feature type="chain" id="PRO_5046653878" description="Multiple inositol polyphosphate phosphatase 1" evidence="17">
    <location>
        <begin position="25"/>
        <end position="502"/>
    </location>
</feature>
<reference evidence="18" key="1">
    <citation type="journal article" date="2023" name="Insect Mol. Biol.">
        <title>Genome sequencing provides insights into the evolution of gene families encoding plant cell wall-degrading enzymes in longhorned beetles.</title>
        <authorList>
            <person name="Shin N.R."/>
            <person name="Okamura Y."/>
            <person name="Kirsch R."/>
            <person name="Pauchet Y."/>
        </authorList>
    </citation>
    <scope>NUCLEOTIDE SEQUENCE</scope>
    <source>
        <strain evidence="18">MMC_N1</strain>
    </source>
</reference>
<evidence type="ECO:0000256" key="16">
    <source>
        <dbReference type="SAM" id="Phobius"/>
    </source>
</evidence>
<keyword evidence="16" id="KW-1133">Transmembrane helix</keyword>
<evidence type="ECO:0000313" key="19">
    <source>
        <dbReference type="Proteomes" id="UP001162164"/>
    </source>
</evidence>
<evidence type="ECO:0000256" key="14">
    <source>
        <dbReference type="ARBA" id="ARBA00043691"/>
    </source>
</evidence>
<evidence type="ECO:0000256" key="10">
    <source>
        <dbReference type="ARBA" id="ARBA00023180"/>
    </source>
</evidence>
<accession>A0ABQ9K6Y2</accession>
<dbReference type="PANTHER" id="PTHR20963">
    <property type="entry name" value="MULTIPLE INOSITOL POLYPHOSPHATE PHOSPHATASE-RELATED"/>
    <property type="match status" value="1"/>
</dbReference>
<comment type="catalytic activity">
    <reaction evidence="12">
        <text>1D-myo-inositol 1,2,5,6-tetrakisphosphate + H2O = 1D-myo-inositol 1,2,6-trisphosphate + phosphate</text>
        <dbReference type="Rhea" id="RHEA:77119"/>
        <dbReference type="ChEBI" id="CHEBI:15377"/>
        <dbReference type="ChEBI" id="CHEBI:43474"/>
        <dbReference type="ChEBI" id="CHEBI:195535"/>
        <dbReference type="ChEBI" id="CHEBI:195537"/>
        <dbReference type="EC" id="3.1.3.62"/>
    </reaction>
    <physiologicalReaction direction="left-to-right" evidence="12">
        <dbReference type="Rhea" id="RHEA:77120"/>
    </physiologicalReaction>
</comment>
<evidence type="ECO:0000256" key="7">
    <source>
        <dbReference type="ARBA" id="ARBA00022729"/>
    </source>
</evidence>
<dbReference type="CDD" id="cd07061">
    <property type="entry name" value="HP_HAP_like"/>
    <property type="match status" value="1"/>
</dbReference>
<evidence type="ECO:0000256" key="15">
    <source>
        <dbReference type="ARBA" id="ARBA00043832"/>
    </source>
</evidence>
<evidence type="ECO:0000256" key="3">
    <source>
        <dbReference type="ARBA" id="ARBA00012976"/>
    </source>
</evidence>
<dbReference type="InterPro" id="IPR000560">
    <property type="entry name" value="His_Pase_clade-2"/>
</dbReference>
<feature type="non-terminal residue" evidence="18">
    <location>
        <position position="1"/>
    </location>
</feature>
<name>A0ABQ9K6Y2_9CUCU</name>
<evidence type="ECO:0000256" key="12">
    <source>
        <dbReference type="ARBA" id="ARBA00043668"/>
    </source>
</evidence>
<proteinExistence type="inferred from homology"/>
<dbReference type="Pfam" id="PF00328">
    <property type="entry name" value="His_Phos_2"/>
    <property type="match status" value="1"/>
</dbReference>
<evidence type="ECO:0000313" key="18">
    <source>
        <dbReference type="EMBL" id="KAJ8986190.1"/>
    </source>
</evidence>
<dbReference type="EC" id="3.1.3.62" evidence="4"/>
<organism evidence="18 19">
    <name type="scientific">Molorchus minor</name>
    <dbReference type="NCBI Taxonomy" id="1323400"/>
    <lineage>
        <taxon>Eukaryota</taxon>
        <taxon>Metazoa</taxon>
        <taxon>Ecdysozoa</taxon>
        <taxon>Arthropoda</taxon>
        <taxon>Hexapoda</taxon>
        <taxon>Insecta</taxon>
        <taxon>Pterygota</taxon>
        <taxon>Neoptera</taxon>
        <taxon>Endopterygota</taxon>
        <taxon>Coleoptera</taxon>
        <taxon>Polyphaga</taxon>
        <taxon>Cucujiformia</taxon>
        <taxon>Chrysomeloidea</taxon>
        <taxon>Cerambycidae</taxon>
        <taxon>Lamiinae</taxon>
        <taxon>Monochamini</taxon>
        <taxon>Molorchus</taxon>
    </lineage>
</organism>
<keyword evidence="10" id="KW-0325">Glycoprotein</keyword>
<dbReference type="Gene3D" id="3.40.50.1240">
    <property type="entry name" value="Phosphoglycerate mutase-like"/>
    <property type="match status" value="1"/>
</dbReference>
<keyword evidence="16" id="KW-0812">Transmembrane</keyword>
<dbReference type="EMBL" id="JAPWTJ010000002">
    <property type="protein sequence ID" value="KAJ8986190.1"/>
    <property type="molecule type" value="Genomic_DNA"/>
</dbReference>
<sequence>YALHRTKMHSSVVLLCCAVVAVSAQDQWQRQDQQQFDQNQNSGDTCCEEYCYVRDEDPYINFATATAYDSLNRRSGNQHVVPDCTPVQFWTIIRHGTRLPNATKIVRLSNLNKLHEEVSRNYEQRNSYPDRGRLCREDYDLFRRWRWNDTITPEREFSLTSQGMEDMKLLARRYKSKYPQLLQQQYDEKSFYFQYTNTERIQTSYQAYIEGLFGSEAYRIHANTNNDDKLVKPYENCKKWEENLEDVSNNRNEYMRYIERSEFKQMERDIFRRLGFRFNLNSSTITDIYDLCRYEKAWNVQQRSAWCIAFNKNQLKMLEYAEDLRYYYKTGYGNKMSERIGCGPIKDMYERFDRTVNGNSDGNKATFLFTHSETILSLITALGIARDNEAPTADNFYQQARRNWKTSVLDPFASNLAATLYEFILGAVQMKKYRVMFFLNEVPVEFPECSVGLCNWSAFQQKFQSISDNCNVEGFCSGNSASSLYLNYLSFVFAVLVLYFRF</sequence>
<dbReference type="InterPro" id="IPR029033">
    <property type="entry name" value="His_PPase_superfam"/>
</dbReference>
<evidence type="ECO:0000256" key="4">
    <source>
        <dbReference type="ARBA" id="ARBA00013040"/>
    </source>
</evidence>
<comment type="catalytic activity">
    <reaction evidence="14">
        <text>1D-myo-inositol hexakisphosphate + H2O = 1D-myo-inositol 1,2,4,5,6-pentakisphosphate + phosphate</text>
        <dbReference type="Rhea" id="RHEA:16989"/>
        <dbReference type="ChEBI" id="CHEBI:15377"/>
        <dbReference type="ChEBI" id="CHEBI:43474"/>
        <dbReference type="ChEBI" id="CHEBI:57798"/>
        <dbReference type="ChEBI" id="CHEBI:58130"/>
        <dbReference type="EC" id="3.1.3.62"/>
    </reaction>
    <physiologicalReaction direction="left-to-right" evidence="14">
        <dbReference type="Rhea" id="RHEA:16990"/>
    </physiologicalReaction>
</comment>
<dbReference type="InterPro" id="IPR016274">
    <property type="entry name" value="Histidine_acid_Pase_euk"/>
</dbReference>
<dbReference type="Proteomes" id="UP001162164">
    <property type="component" value="Unassembled WGS sequence"/>
</dbReference>
<comment type="caution">
    <text evidence="18">The sequence shown here is derived from an EMBL/GenBank/DDBJ whole genome shotgun (WGS) entry which is preliminary data.</text>
</comment>